<organism evidence="1 2">
    <name type="scientific">Armillaria gallica</name>
    <name type="common">Bulbous honey fungus</name>
    <name type="synonym">Armillaria bulbosa</name>
    <dbReference type="NCBI Taxonomy" id="47427"/>
    <lineage>
        <taxon>Eukaryota</taxon>
        <taxon>Fungi</taxon>
        <taxon>Dikarya</taxon>
        <taxon>Basidiomycota</taxon>
        <taxon>Agaricomycotina</taxon>
        <taxon>Agaricomycetes</taxon>
        <taxon>Agaricomycetidae</taxon>
        <taxon>Agaricales</taxon>
        <taxon>Marasmiineae</taxon>
        <taxon>Physalacriaceae</taxon>
        <taxon>Armillaria</taxon>
    </lineage>
</organism>
<reference evidence="2" key="1">
    <citation type="journal article" date="2017" name="Nat. Ecol. Evol.">
        <title>Genome expansion and lineage-specific genetic innovations in the forest pathogenic fungi Armillaria.</title>
        <authorList>
            <person name="Sipos G."/>
            <person name="Prasanna A.N."/>
            <person name="Walter M.C."/>
            <person name="O'Connor E."/>
            <person name="Balint B."/>
            <person name="Krizsan K."/>
            <person name="Kiss B."/>
            <person name="Hess J."/>
            <person name="Varga T."/>
            <person name="Slot J."/>
            <person name="Riley R."/>
            <person name="Boka B."/>
            <person name="Rigling D."/>
            <person name="Barry K."/>
            <person name="Lee J."/>
            <person name="Mihaltcheva S."/>
            <person name="LaButti K."/>
            <person name="Lipzen A."/>
            <person name="Waldron R."/>
            <person name="Moloney N.M."/>
            <person name="Sperisen C."/>
            <person name="Kredics L."/>
            <person name="Vagvoelgyi C."/>
            <person name="Patrignani A."/>
            <person name="Fitzpatrick D."/>
            <person name="Nagy I."/>
            <person name="Doyle S."/>
            <person name="Anderson J.B."/>
            <person name="Grigoriev I.V."/>
            <person name="Gueldener U."/>
            <person name="Muensterkoetter M."/>
            <person name="Nagy L.G."/>
        </authorList>
    </citation>
    <scope>NUCLEOTIDE SEQUENCE [LARGE SCALE GENOMIC DNA]</scope>
    <source>
        <strain evidence="2">Ar21-2</strain>
    </source>
</reference>
<keyword evidence="2" id="KW-1185">Reference proteome</keyword>
<evidence type="ECO:0000313" key="2">
    <source>
        <dbReference type="Proteomes" id="UP000217790"/>
    </source>
</evidence>
<dbReference type="AlphaFoldDB" id="A0A2H3DC33"/>
<evidence type="ECO:0000313" key="1">
    <source>
        <dbReference type="EMBL" id="PBK85813.1"/>
    </source>
</evidence>
<protein>
    <submittedName>
        <fullName evidence="1">Uncharacterized protein</fullName>
    </submittedName>
</protein>
<dbReference type="Proteomes" id="UP000217790">
    <property type="component" value="Unassembled WGS sequence"/>
</dbReference>
<dbReference type="EMBL" id="KZ293688">
    <property type="protein sequence ID" value="PBK85813.1"/>
    <property type="molecule type" value="Genomic_DNA"/>
</dbReference>
<gene>
    <name evidence="1" type="ORF">ARMGADRAFT_544247</name>
</gene>
<dbReference type="OrthoDB" id="10532194at2759"/>
<accession>A0A2H3DC33</accession>
<proteinExistence type="predicted"/>
<name>A0A2H3DC33_ARMGA</name>
<dbReference type="InParanoid" id="A0A2H3DC33"/>
<sequence>MNEIHSERPQAKITGHRVVKPDERRGQKPLLSAHLLLNEIAGRYVSFNKDFNVEKRKEVSFLDLSGLNVDLALHDVIGSVQALLYYPDVSVIIRITLRPYHPGMSSFADFYCRVATLILRELV</sequence>